<dbReference type="InterPro" id="IPR047180">
    <property type="entry name" value="HoxX-like"/>
</dbReference>
<dbReference type="Gene3D" id="3.40.50.12230">
    <property type="match status" value="1"/>
</dbReference>
<feature type="domain" description="Formyl transferase C-terminal" evidence="2">
    <location>
        <begin position="247"/>
        <end position="332"/>
    </location>
</feature>
<protein>
    <recommendedName>
        <fullName evidence="2">Formyl transferase C-terminal domain-containing protein</fullName>
    </recommendedName>
</protein>
<keyword evidence="1" id="KW-0843">Virulence</keyword>
<gene>
    <name evidence="3" type="ORF">LTR62_003347</name>
</gene>
<evidence type="ECO:0000313" key="4">
    <source>
        <dbReference type="Proteomes" id="UP001310890"/>
    </source>
</evidence>
<dbReference type="Proteomes" id="UP001310890">
    <property type="component" value="Unassembled WGS sequence"/>
</dbReference>
<dbReference type="CDD" id="cd06558">
    <property type="entry name" value="crotonase-like"/>
    <property type="match status" value="1"/>
</dbReference>
<comment type="caution">
    <text evidence="3">The sequence shown here is derived from an EMBL/GenBank/DDBJ whole genome shotgun (WGS) entry which is preliminary data.</text>
</comment>
<accession>A0AAN7YRT4</accession>
<organism evidence="3 4">
    <name type="scientific">Meristemomyces frigidus</name>
    <dbReference type="NCBI Taxonomy" id="1508187"/>
    <lineage>
        <taxon>Eukaryota</taxon>
        <taxon>Fungi</taxon>
        <taxon>Dikarya</taxon>
        <taxon>Ascomycota</taxon>
        <taxon>Pezizomycotina</taxon>
        <taxon>Dothideomycetes</taxon>
        <taxon>Dothideomycetidae</taxon>
        <taxon>Mycosphaerellales</taxon>
        <taxon>Teratosphaeriaceae</taxon>
        <taxon>Meristemomyces</taxon>
    </lineage>
</organism>
<sequence length="760" mass="83849">MKILFLCTAHNSLSQRLYLALAGTHDVSIEYALSDEVMISAVALAQPDIIICPFLTTLVPKVIYENYLTLIIHPGPPGDAGPSSLDYLLLGDDGSVDDVEELLSQLDSKSCMPGRQFWGVTVLQAIEQFDAGPVWAFEQFPIDIDTPGLTKSGFYRGAVTTTAVAATLQAIRRIKDAAISTAHDFAGSAKQYTTQNDPPNTITVSPHLRADSKYGLFSIAENKPFLGGKVHHRPLLKAVARDFDLSRHTAQQISRRIRCADSQPGVLSSVFGPNLYLYGGCIEEDITPSLYPGVDVGRVHILATRNEAVCIRTADGKGIWITHVRPPKTKAKTALCPKVPATLGLEIAGVLDKQDVMRLESPLPVNWSRPKATTFQEVWVDFITDTNGNTSAYLHFDFYNGAMSTNQCSHLVDALSYIIAHHTPKHPIRTVVLMGGVYFSNGIALNVIEEASDPATESWLNINRIDDVVHLLLHEYPKRDILTVAAVRGNAAAGGVALAAACDYVIAGSNAVLNPAYRAIGLYGSEYHTISYYGRCGVARAKHILRAMKPISPPQAQGFGLVDFIFPSGPELDTCIRYHVEMLTKNSELKRGPWKAKVDISSATLARARAIELSEMSKDFWSARSGRYHSRRFDFVRKVKARQTPLRFATHRRVQNGVTYHDEEELDSFDDVSYYEALPKRLTSDALRAEVRGETGFMVAKWVEEEQMERGHRRESVALEMEQVTANIALPGVERRAETVFSCYYKPVDGPLTPPTSPDC</sequence>
<dbReference type="PANTHER" id="PTHR43388">
    <property type="entry name" value="HYDROGENASE MATURATION FACTOR HOXX"/>
    <property type="match status" value="1"/>
</dbReference>
<dbReference type="AlphaFoldDB" id="A0AAN7YRT4"/>
<dbReference type="PANTHER" id="PTHR43388:SF1">
    <property type="entry name" value="HYDROGENASE MATURATION FACTOR HOXX"/>
    <property type="match status" value="1"/>
</dbReference>
<reference evidence="3" key="1">
    <citation type="submission" date="2023-08" db="EMBL/GenBank/DDBJ databases">
        <title>Black Yeasts Isolated from many extreme environments.</title>
        <authorList>
            <person name="Coleine C."/>
            <person name="Stajich J.E."/>
            <person name="Selbmann L."/>
        </authorList>
    </citation>
    <scope>NUCLEOTIDE SEQUENCE</scope>
    <source>
        <strain evidence="3">CCFEE 5401</strain>
    </source>
</reference>
<dbReference type="InterPro" id="IPR036477">
    <property type="entry name" value="Formyl_transf_N_sf"/>
</dbReference>
<evidence type="ECO:0000313" key="3">
    <source>
        <dbReference type="EMBL" id="KAK5113478.1"/>
    </source>
</evidence>
<evidence type="ECO:0000259" key="2">
    <source>
        <dbReference type="Pfam" id="PF02911"/>
    </source>
</evidence>
<dbReference type="EMBL" id="JAVRRL010000023">
    <property type="protein sequence ID" value="KAK5113478.1"/>
    <property type="molecule type" value="Genomic_DNA"/>
</dbReference>
<dbReference type="InterPro" id="IPR001753">
    <property type="entry name" value="Enoyl-CoA_hydra/iso"/>
</dbReference>
<dbReference type="Gene3D" id="3.90.226.10">
    <property type="entry name" value="2-enoyl-CoA Hydratase, Chain A, domain 1"/>
    <property type="match status" value="1"/>
</dbReference>
<name>A0AAN7YRT4_9PEZI</name>
<dbReference type="InterPro" id="IPR005793">
    <property type="entry name" value="Formyl_trans_C"/>
</dbReference>
<dbReference type="SUPFAM" id="SSF53328">
    <property type="entry name" value="Formyltransferase"/>
    <property type="match status" value="1"/>
</dbReference>
<dbReference type="InterPro" id="IPR029045">
    <property type="entry name" value="ClpP/crotonase-like_dom_sf"/>
</dbReference>
<dbReference type="Pfam" id="PF00378">
    <property type="entry name" value="ECH_1"/>
    <property type="match status" value="1"/>
</dbReference>
<dbReference type="SUPFAM" id="SSF52096">
    <property type="entry name" value="ClpP/crotonase"/>
    <property type="match status" value="1"/>
</dbReference>
<proteinExistence type="predicted"/>
<dbReference type="Pfam" id="PF02911">
    <property type="entry name" value="Formyl_trans_C"/>
    <property type="match status" value="1"/>
</dbReference>
<evidence type="ECO:0000256" key="1">
    <source>
        <dbReference type="ARBA" id="ARBA00023026"/>
    </source>
</evidence>